<name>A0ACB9C7G0_9ASTR</name>
<sequence length="125" mass="14056">MVVYDYIPNGVLDDWLYGISVLPWSRRLKVVRDVAQALNYLHTQKLAHKNLKTSSVFIDVSVRGLLGDFGFVMPGAESESNRAVSQPTDVFEFGVLLLEVVAGRNRYESRTESNPESDELDLDHA</sequence>
<proteinExistence type="predicted"/>
<accession>A0ACB9C7G0</accession>
<gene>
    <name evidence="1" type="ORF">L1987_61400</name>
</gene>
<reference evidence="2" key="1">
    <citation type="journal article" date="2022" name="Mol. Ecol. Resour.">
        <title>The genomes of chicory, endive, great burdock and yacon provide insights into Asteraceae palaeo-polyploidization history and plant inulin production.</title>
        <authorList>
            <person name="Fan W."/>
            <person name="Wang S."/>
            <person name="Wang H."/>
            <person name="Wang A."/>
            <person name="Jiang F."/>
            <person name="Liu H."/>
            <person name="Zhao H."/>
            <person name="Xu D."/>
            <person name="Zhang Y."/>
        </authorList>
    </citation>
    <scope>NUCLEOTIDE SEQUENCE [LARGE SCALE GENOMIC DNA]</scope>
    <source>
        <strain evidence="2">cv. Yunnan</strain>
    </source>
</reference>
<dbReference type="Proteomes" id="UP001056120">
    <property type="component" value="Linkage Group LG21"/>
</dbReference>
<keyword evidence="2" id="KW-1185">Reference proteome</keyword>
<evidence type="ECO:0000313" key="2">
    <source>
        <dbReference type="Proteomes" id="UP001056120"/>
    </source>
</evidence>
<reference evidence="1 2" key="2">
    <citation type="journal article" date="2022" name="Mol. Ecol. Resour.">
        <title>The genomes of chicory, endive, great burdock and yacon provide insights into Asteraceae paleo-polyploidization history and plant inulin production.</title>
        <authorList>
            <person name="Fan W."/>
            <person name="Wang S."/>
            <person name="Wang H."/>
            <person name="Wang A."/>
            <person name="Jiang F."/>
            <person name="Liu H."/>
            <person name="Zhao H."/>
            <person name="Xu D."/>
            <person name="Zhang Y."/>
        </authorList>
    </citation>
    <scope>NUCLEOTIDE SEQUENCE [LARGE SCALE GENOMIC DNA]</scope>
    <source>
        <strain evidence="2">cv. Yunnan</strain>
        <tissue evidence="1">Leaves</tissue>
    </source>
</reference>
<dbReference type="EMBL" id="CM042038">
    <property type="protein sequence ID" value="KAI3730231.1"/>
    <property type="molecule type" value="Genomic_DNA"/>
</dbReference>
<organism evidence="1 2">
    <name type="scientific">Smallanthus sonchifolius</name>
    <dbReference type="NCBI Taxonomy" id="185202"/>
    <lineage>
        <taxon>Eukaryota</taxon>
        <taxon>Viridiplantae</taxon>
        <taxon>Streptophyta</taxon>
        <taxon>Embryophyta</taxon>
        <taxon>Tracheophyta</taxon>
        <taxon>Spermatophyta</taxon>
        <taxon>Magnoliopsida</taxon>
        <taxon>eudicotyledons</taxon>
        <taxon>Gunneridae</taxon>
        <taxon>Pentapetalae</taxon>
        <taxon>asterids</taxon>
        <taxon>campanulids</taxon>
        <taxon>Asterales</taxon>
        <taxon>Asteraceae</taxon>
        <taxon>Asteroideae</taxon>
        <taxon>Heliantheae alliance</taxon>
        <taxon>Millerieae</taxon>
        <taxon>Smallanthus</taxon>
    </lineage>
</organism>
<evidence type="ECO:0000313" key="1">
    <source>
        <dbReference type="EMBL" id="KAI3730231.1"/>
    </source>
</evidence>
<comment type="caution">
    <text evidence="1">The sequence shown here is derived from an EMBL/GenBank/DDBJ whole genome shotgun (WGS) entry which is preliminary data.</text>
</comment>
<protein>
    <submittedName>
        <fullName evidence="1">Uncharacterized protein</fullName>
    </submittedName>
</protein>